<dbReference type="Pfam" id="PF22919">
    <property type="entry name" value="ATP-synt_VA_C"/>
    <property type="match status" value="1"/>
</dbReference>
<dbReference type="AlphaFoldDB" id="A0A7C2ULG9"/>
<comment type="function">
    <text evidence="11">Component of the A-type ATP synthase that produces ATP from ADP in the presence of a proton gradient across the membrane. The A chain is the catalytic subunit.</text>
</comment>
<keyword evidence="8 11" id="KW-0406">Ion transport</keyword>
<evidence type="ECO:0000256" key="7">
    <source>
        <dbReference type="ARBA" id="ARBA00022967"/>
    </source>
</evidence>
<evidence type="ECO:0000256" key="10">
    <source>
        <dbReference type="ARBA" id="ARBA00023310"/>
    </source>
</evidence>
<dbReference type="PROSITE" id="PS00152">
    <property type="entry name" value="ATPASE_ALPHA_BETA"/>
    <property type="match status" value="1"/>
</dbReference>
<dbReference type="Gene3D" id="3.40.50.300">
    <property type="entry name" value="P-loop containing nucleotide triphosphate hydrolases"/>
    <property type="match status" value="1"/>
</dbReference>
<dbReference type="InterPro" id="IPR000194">
    <property type="entry name" value="ATPase_F1/V1/A1_a/bsu_nucl-bd"/>
</dbReference>
<dbReference type="CDD" id="cd18119">
    <property type="entry name" value="ATP-synt_V_A-type_alpha_N"/>
    <property type="match status" value="1"/>
</dbReference>
<evidence type="ECO:0000256" key="3">
    <source>
        <dbReference type="ARBA" id="ARBA00022475"/>
    </source>
</evidence>
<dbReference type="InterPro" id="IPR031686">
    <property type="entry name" value="ATP-synth_a_Xtn"/>
</dbReference>
<evidence type="ECO:0000256" key="9">
    <source>
        <dbReference type="ARBA" id="ARBA00023136"/>
    </source>
</evidence>
<sequence>MSVLGRIRRISGSLVVAEDMAGIKMYEVVEVGEEGLIGEVSRIEGDVAYIQVYESTSGLRPGEIVKGTGNPLSVELGPGLISQIYDGIQRPLEDVKKLSNSIFVKRGIRLPALPREKKWHFKPIEQFKHGSKVSGGTIIGTVKESELIEHRIMVPPNIHGVLKELSPEGDYNIEEEIGSVEQDGKKIPLKLYHTWPVRIPRPYQDKLEPNEPLVTGLRIIDTLFPIAKGGTAAIPGGFGTGKTVTLHGLAQWSEAKVVIYIGCGERGNEMTEVLERFPEYKDPWTGRPLMERTILIANTSNMPVAAREASIYVGVTMAEYYRDQGYDVLLVADSTSRWAEALREIAGRLEEMPAEEGYPSYLASRIAEFYERAGRVIAAGDPRRIGSVTIGGAVSPPGGDFTEPVTSHTRRFVRVFWALDTALAYSRHYPAINWLISYSAYADTVSEWWKKNVDSSWSEDRKRALEILYRENEVREIVRLVGTEGLSESDKLILFTARLLKDGFLKQNAFDPIDAFSEPRRQYKMLRSILTVHEAISALILQKGVTMSEVEGAISDPVAKLVRGRYTIPHDRTEEFDKIVNEILKKLEELQKAR</sequence>
<keyword evidence="6 11" id="KW-0067">ATP-binding</keyword>
<dbReference type="GO" id="GO:0046933">
    <property type="term" value="F:proton-transporting ATP synthase activity, rotational mechanism"/>
    <property type="evidence" value="ECO:0007669"/>
    <property type="project" value="UniProtKB-UniRule"/>
</dbReference>
<dbReference type="SMART" id="SM00382">
    <property type="entry name" value="AAA"/>
    <property type="match status" value="1"/>
</dbReference>
<dbReference type="Proteomes" id="UP000885664">
    <property type="component" value="Unassembled WGS sequence"/>
</dbReference>
<dbReference type="HAMAP" id="MF_00309">
    <property type="entry name" value="ATP_synth_A_arch"/>
    <property type="match status" value="1"/>
</dbReference>
<protein>
    <recommendedName>
        <fullName evidence="11">A-type ATP synthase subunit A</fullName>
        <ecNumber evidence="11">7.1.2.2</ecNumber>
    </recommendedName>
</protein>
<evidence type="ECO:0000256" key="8">
    <source>
        <dbReference type="ARBA" id="ARBA00023065"/>
    </source>
</evidence>
<dbReference type="InterPro" id="IPR036121">
    <property type="entry name" value="ATPase_F1/V1/A1_a/bsu_N_sf"/>
</dbReference>
<dbReference type="PANTHER" id="PTHR43607">
    <property type="entry name" value="V-TYPE PROTON ATPASE CATALYTIC SUBUNIT A"/>
    <property type="match status" value="1"/>
</dbReference>
<comment type="subunit">
    <text evidence="11">Has multiple subunits with at least A(3), B(3), C, D, E, F, H, I and proteolipid K(x).</text>
</comment>
<dbReference type="NCBIfam" id="NF003220">
    <property type="entry name" value="PRK04192.1"/>
    <property type="match status" value="1"/>
</dbReference>
<dbReference type="CDD" id="cd18111">
    <property type="entry name" value="ATP-synt_V_A-type_alpha_C"/>
    <property type="match status" value="1"/>
</dbReference>
<dbReference type="InterPro" id="IPR027417">
    <property type="entry name" value="P-loop_NTPase"/>
</dbReference>
<keyword evidence="9 11" id="KW-0472">Membrane</keyword>
<dbReference type="CDD" id="cd01134">
    <property type="entry name" value="V_A-ATPase_A"/>
    <property type="match status" value="1"/>
</dbReference>
<dbReference type="InterPro" id="IPR024034">
    <property type="entry name" value="ATPase_F1/V1_b/a_C"/>
</dbReference>
<comment type="similarity">
    <text evidence="1 11">Belongs to the ATPase alpha/beta chains family.</text>
</comment>
<proteinExistence type="inferred from homology"/>
<keyword evidence="5 11" id="KW-0375">Hydrogen ion transport</keyword>
<organism evidence="13">
    <name type="scientific">Fervidicoccus fontis</name>
    <dbReference type="NCBI Taxonomy" id="683846"/>
    <lineage>
        <taxon>Archaea</taxon>
        <taxon>Thermoproteota</taxon>
        <taxon>Thermoprotei</taxon>
        <taxon>Fervidicoccales</taxon>
        <taxon>Fervidicoccaceae</taxon>
        <taxon>Fervidicoccus</taxon>
    </lineage>
</organism>
<dbReference type="SUPFAM" id="SSF52540">
    <property type="entry name" value="P-loop containing nucleoside triphosphate hydrolases"/>
    <property type="match status" value="1"/>
</dbReference>
<gene>
    <name evidence="11" type="primary">atpA</name>
    <name evidence="13" type="ORF">ENO36_03320</name>
</gene>
<dbReference type="Pfam" id="PF02874">
    <property type="entry name" value="ATP-synt_ab_N"/>
    <property type="match status" value="1"/>
</dbReference>
<reference evidence="13" key="1">
    <citation type="journal article" date="2020" name="mSystems">
        <title>Genome- and Community-Level Interaction Insights into Carbon Utilization and Element Cycling Functions of Hydrothermarchaeota in Hydrothermal Sediment.</title>
        <authorList>
            <person name="Zhou Z."/>
            <person name="Liu Y."/>
            <person name="Xu W."/>
            <person name="Pan J."/>
            <person name="Luo Z.H."/>
            <person name="Li M."/>
        </authorList>
    </citation>
    <scope>NUCLEOTIDE SEQUENCE [LARGE SCALE GENOMIC DNA]</scope>
    <source>
        <strain evidence="13">SpSt-1259</strain>
    </source>
</reference>
<keyword evidence="7 11" id="KW-1278">Translocase</keyword>
<dbReference type="GO" id="GO:0005886">
    <property type="term" value="C:plasma membrane"/>
    <property type="evidence" value="ECO:0007669"/>
    <property type="project" value="UniProtKB-SubCell"/>
</dbReference>
<dbReference type="Gene3D" id="1.10.1140.10">
    <property type="entry name" value="Bovine Mitochondrial F1-atpase, Atp Synthase Beta Chain, Chain D, domain 3"/>
    <property type="match status" value="1"/>
</dbReference>
<evidence type="ECO:0000259" key="12">
    <source>
        <dbReference type="SMART" id="SM00382"/>
    </source>
</evidence>
<dbReference type="InterPro" id="IPR003593">
    <property type="entry name" value="AAA+_ATPase"/>
</dbReference>
<dbReference type="GO" id="GO:0042777">
    <property type="term" value="P:proton motive force-driven plasma membrane ATP synthesis"/>
    <property type="evidence" value="ECO:0007669"/>
    <property type="project" value="UniProtKB-UniRule"/>
</dbReference>
<accession>A0A7C2ULG9</accession>
<feature type="domain" description="AAA+ ATPase" evidence="12">
    <location>
        <begin position="228"/>
        <end position="416"/>
    </location>
</feature>
<keyword evidence="2 11" id="KW-0813">Transport</keyword>
<keyword evidence="10 11" id="KW-0066">ATP synthesis</keyword>
<dbReference type="InterPro" id="IPR022878">
    <property type="entry name" value="V-ATPase_asu"/>
</dbReference>
<dbReference type="InterPro" id="IPR004100">
    <property type="entry name" value="ATPase_F1/V1/A1_a/bsu_N"/>
</dbReference>
<evidence type="ECO:0000256" key="6">
    <source>
        <dbReference type="ARBA" id="ARBA00022840"/>
    </source>
</evidence>
<comment type="catalytic activity">
    <reaction evidence="11">
        <text>ATP + H2O + 4 H(+)(in) = ADP + phosphate + 5 H(+)(out)</text>
        <dbReference type="Rhea" id="RHEA:57720"/>
        <dbReference type="ChEBI" id="CHEBI:15377"/>
        <dbReference type="ChEBI" id="CHEBI:15378"/>
        <dbReference type="ChEBI" id="CHEBI:30616"/>
        <dbReference type="ChEBI" id="CHEBI:43474"/>
        <dbReference type="ChEBI" id="CHEBI:456216"/>
        <dbReference type="EC" id="7.1.2.2"/>
    </reaction>
</comment>
<dbReference type="InterPro" id="IPR055190">
    <property type="entry name" value="ATP-synt_VA_C"/>
</dbReference>
<dbReference type="SUPFAM" id="SSF50615">
    <property type="entry name" value="N-terminal domain of alpha and beta subunits of F1 ATP synthase"/>
    <property type="match status" value="1"/>
</dbReference>
<keyword evidence="3 11" id="KW-1003">Cell membrane</keyword>
<evidence type="ECO:0000256" key="2">
    <source>
        <dbReference type="ARBA" id="ARBA00022448"/>
    </source>
</evidence>
<feature type="binding site" evidence="11">
    <location>
        <begin position="236"/>
        <end position="243"/>
    </location>
    <ligand>
        <name>ATP</name>
        <dbReference type="ChEBI" id="CHEBI:30616"/>
    </ligand>
</feature>
<dbReference type="Gene3D" id="2.40.50.100">
    <property type="match status" value="1"/>
</dbReference>
<dbReference type="Pfam" id="PF16886">
    <property type="entry name" value="ATP-synt_ab_Xtn"/>
    <property type="match status" value="1"/>
</dbReference>
<dbReference type="FunFam" id="2.40.30.20:FF:000002">
    <property type="entry name" value="V-type proton ATPase catalytic subunit A"/>
    <property type="match status" value="1"/>
</dbReference>
<dbReference type="EMBL" id="DSFE01000074">
    <property type="protein sequence ID" value="HEU97869.1"/>
    <property type="molecule type" value="Genomic_DNA"/>
</dbReference>
<comment type="subcellular location">
    <subcellularLocation>
        <location evidence="11">Cell membrane</location>
        <topology evidence="11">Peripheral membrane protein</topology>
    </subcellularLocation>
</comment>
<evidence type="ECO:0000313" key="13">
    <source>
        <dbReference type="EMBL" id="HEU97869.1"/>
    </source>
</evidence>
<evidence type="ECO:0000256" key="1">
    <source>
        <dbReference type="ARBA" id="ARBA00008936"/>
    </source>
</evidence>
<dbReference type="InterPro" id="IPR023366">
    <property type="entry name" value="ATP_synth_asu-like_sf"/>
</dbReference>
<dbReference type="GO" id="GO:0046961">
    <property type="term" value="F:proton-transporting ATPase activity, rotational mechanism"/>
    <property type="evidence" value="ECO:0007669"/>
    <property type="project" value="InterPro"/>
</dbReference>
<dbReference type="Pfam" id="PF00006">
    <property type="entry name" value="ATP-synt_ab"/>
    <property type="match status" value="1"/>
</dbReference>
<evidence type="ECO:0000256" key="5">
    <source>
        <dbReference type="ARBA" id="ARBA00022781"/>
    </source>
</evidence>
<keyword evidence="4 11" id="KW-0547">Nucleotide-binding</keyword>
<dbReference type="Gene3D" id="2.40.30.20">
    <property type="match status" value="1"/>
</dbReference>
<dbReference type="GO" id="GO:0005524">
    <property type="term" value="F:ATP binding"/>
    <property type="evidence" value="ECO:0007669"/>
    <property type="project" value="UniProtKB-UniRule"/>
</dbReference>
<comment type="caution">
    <text evidence="13">The sequence shown here is derived from an EMBL/GenBank/DDBJ whole genome shotgun (WGS) entry which is preliminary data.</text>
</comment>
<name>A0A7C2ULG9_9CREN</name>
<dbReference type="SUPFAM" id="SSF47917">
    <property type="entry name" value="C-terminal domain of alpha and beta subunits of F1 ATP synthase"/>
    <property type="match status" value="1"/>
</dbReference>
<dbReference type="EC" id="7.1.2.2" evidence="11"/>
<dbReference type="FunFam" id="2.40.50.100:FF:000008">
    <property type="entry name" value="V-type proton ATPase catalytic subunit A"/>
    <property type="match status" value="1"/>
</dbReference>
<dbReference type="PANTHER" id="PTHR43607:SF1">
    <property type="entry name" value="H(+)-TRANSPORTING TWO-SECTOR ATPASE"/>
    <property type="match status" value="1"/>
</dbReference>
<dbReference type="InterPro" id="IPR020003">
    <property type="entry name" value="ATPase_a/bsu_AS"/>
</dbReference>
<evidence type="ECO:0000256" key="11">
    <source>
        <dbReference type="HAMAP-Rule" id="MF_00309"/>
    </source>
</evidence>
<evidence type="ECO:0000256" key="4">
    <source>
        <dbReference type="ARBA" id="ARBA00022741"/>
    </source>
</evidence>